<feature type="region of interest" description="Disordered" evidence="1">
    <location>
        <begin position="883"/>
        <end position="963"/>
    </location>
</feature>
<feature type="compositionally biased region" description="Low complexity" evidence="1">
    <location>
        <begin position="883"/>
        <end position="897"/>
    </location>
</feature>
<proteinExistence type="predicted"/>
<dbReference type="HOGENOM" id="CLU_008695_0_0_1"/>
<dbReference type="OrthoDB" id="4070583at2759"/>
<reference evidence="2 3" key="1">
    <citation type="journal article" date="2011" name="Proc. Natl. Acad. Sci. U.S.A.">
        <title>Comparative genomics of xylose-fermenting fungi for enhanced biofuel production.</title>
        <authorList>
            <person name="Wohlbach D.J."/>
            <person name="Kuo A."/>
            <person name="Sato T.K."/>
            <person name="Potts K.M."/>
            <person name="Salamov A.A."/>
            <person name="LaButti K.M."/>
            <person name="Sun H."/>
            <person name="Clum A."/>
            <person name="Pangilinan J.L."/>
            <person name="Lindquist E.A."/>
            <person name="Lucas S."/>
            <person name="Lapidus A."/>
            <person name="Jin M."/>
            <person name="Gunawan C."/>
            <person name="Balan V."/>
            <person name="Dale B.E."/>
            <person name="Jeffries T.W."/>
            <person name="Zinkel R."/>
            <person name="Barry K.W."/>
            <person name="Grigoriev I.V."/>
            <person name="Gasch A.P."/>
        </authorList>
    </citation>
    <scope>NUCLEOTIDE SEQUENCE [LARGE SCALE GENOMIC DNA]</scope>
    <source>
        <strain evidence="3">NRRL Y-27907 / 11-Y1</strain>
    </source>
</reference>
<dbReference type="InParanoid" id="G3ARY2"/>
<feature type="compositionally biased region" description="Basic and acidic residues" evidence="1">
    <location>
        <begin position="841"/>
        <end position="856"/>
    </location>
</feature>
<feature type="compositionally biased region" description="Polar residues" evidence="1">
    <location>
        <begin position="8"/>
        <end position="30"/>
    </location>
</feature>
<feature type="compositionally biased region" description="Basic and acidic residues" evidence="1">
    <location>
        <begin position="934"/>
        <end position="946"/>
    </location>
</feature>
<feature type="compositionally biased region" description="Basic and acidic residues" evidence="1">
    <location>
        <begin position="551"/>
        <end position="657"/>
    </location>
</feature>
<feature type="region of interest" description="Disordered" evidence="1">
    <location>
        <begin position="372"/>
        <end position="410"/>
    </location>
</feature>
<feature type="compositionally biased region" description="Acidic residues" evidence="1">
    <location>
        <begin position="146"/>
        <end position="159"/>
    </location>
</feature>
<dbReference type="RefSeq" id="XP_007376609.1">
    <property type="nucleotide sequence ID" value="XM_007376547.1"/>
</dbReference>
<dbReference type="GeneID" id="18872050"/>
<feature type="compositionally biased region" description="Basic and acidic residues" evidence="1">
    <location>
        <begin position="376"/>
        <end position="410"/>
    </location>
</feature>
<dbReference type="EMBL" id="GL996503">
    <property type="protein sequence ID" value="EGW31831.1"/>
    <property type="molecule type" value="Genomic_DNA"/>
</dbReference>
<feature type="compositionally biased region" description="Acidic residues" evidence="1">
    <location>
        <begin position="109"/>
        <end position="121"/>
    </location>
</feature>
<dbReference type="STRING" id="619300.G3ARY2"/>
<feature type="region of interest" description="Disordered" evidence="1">
    <location>
        <begin position="1"/>
        <end position="238"/>
    </location>
</feature>
<keyword evidence="3" id="KW-1185">Reference proteome</keyword>
<feature type="compositionally biased region" description="Basic and acidic residues" evidence="1">
    <location>
        <begin position="666"/>
        <end position="683"/>
    </location>
</feature>
<evidence type="ECO:0000313" key="3">
    <source>
        <dbReference type="Proteomes" id="UP000000709"/>
    </source>
</evidence>
<feature type="compositionally biased region" description="Basic and acidic residues" evidence="1">
    <location>
        <begin position="162"/>
        <end position="171"/>
    </location>
</feature>
<gene>
    <name evidence="2" type="ORF">SPAPADRAFT_56588</name>
</gene>
<feature type="compositionally biased region" description="Low complexity" evidence="1">
    <location>
        <begin position="222"/>
        <end position="234"/>
    </location>
</feature>
<feature type="compositionally biased region" description="Basic and acidic residues" evidence="1">
    <location>
        <begin position="122"/>
        <end position="145"/>
    </location>
</feature>
<dbReference type="InterPro" id="IPR024527">
    <property type="entry name" value="Eisosome1"/>
</dbReference>
<sequence>MSEKKSEGNSILKTLTSSSTWVSPFRSNGETEGDKSGPKKQKVSLLQQFKESNKIDKIKVPEKFTRHPTLEAEKRAAKEAEKKAKEEALAKEKEAKEAKETKEAKEAEEATGDAEAETEAEAEAKTEPIEGDLKDKEVTADISKDAEDEADLAEQEEVEPVAPEKPKHDATPLDNTSSKYDDEEPVPTDAKIPADVPEEIEEDKEEEPVAAEEEEIELVTQPTTTKSTPAPSATKEIEDKLKEKPILLKKYQDLSLAATSAVNKEIDDPHREIDLGSGLKMTQAQLMEIAAKRVAPVLANINEEVSKTRQEDEIKHQQDIDAKTKKHEGKLQGEFQKYLGKLGKKKDKFNTEIEGKLANLTRSMKEADDTAVAFDKQTKDEIETSNKEYEDRETKAVEQHETDKENLIKNHEELVTTKKQELEDAIAGHETTTQEIETLQEQKNDYDNKNSELLSKIEELEAKLNEETEKLNDLKSKHTLHQDAITANLSRKDELDKNIATSKENLDEKKKKHAGLVAEIGLLTTAIGAYGAKLASLHSDKEQRATRLDEAKDKYNSWHAEKRDMAEQVAREHERKRIEAEEEYQTRKHQEELERQRLKEERERQEQEEKEEQERKLQKEREERERLEKEQAEWEAKEKLVQEQQKREEEERRKNDPEIQLAAAIKKREEEQKRLEDERAEQDRLYQERLDKEKLERESLEREIAELQEERAKAAELERKEAEDVAQAKLLQIQKLKDEHDAKLSLYQKRLEFENLQKQRLSEEVENLKKIRALREEKLRLANETAKDPKVEEIKKLIQDRELEVERLTKKIELDQPAFEAQPFLGISNEVSAPGNGAIPKSKDVVNSKESNEKKNIGTGAVVGAAATGAAVASTIGAVAAQANSAAANVAKSPSKAINGNTKSSAPPPRKGSLSDKLKSFGKKLTEASPTKPSKQEPVKKKEPVPKKQVAKSPISLPADNDDASSWEIQSVYELVSDSEFESHKNDPNYFEVSDDEFDHHKTLEKNKNLFERIAT</sequence>
<dbReference type="KEGG" id="spaa:SPAPADRAFT_56588"/>
<evidence type="ECO:0000256" key="1">
    <source>
        <dbReference type="SAM" id="MobiDB-lite"/>
    </source>
</evidence>
<dbReference type="Pfam" id="PF12757">
    <property type="entry name" value="Eisosome1"/>
    <property type="match status" value="1"/>
</dbReference>
<name>G3ARY2_SPAPN</name>
<organism evidence="3">
    <name type="scientific">Spathaspora passalidarum (strain NRRL Y-27907 / 11-Y1)</name>
    <dbReference type="NCBI Taxonomy" id="619300"/>
    <lineage>
        <taxon>Eukaryota</taxon>
        <taxon>Fungi</taxon>
        <taxon>Dikarya</taxon>
        <taxon>Ascomycota</taxon>
        <taxon>Saccharomycotina</taxon>
        <taxon>Pichiomycetes</taxon>
        <taxon>Debaryomycetaceae</taxon>
        <taxon>Spathaspora</taxon>
    </lineage>
</organism>
<feature type="compositionally biased region" description="Basic and acidic residues" evidence="1">
    <location>
        <begin position="51"/>
        <end position="108"/>
    </location>
</feature>
<feature type="compositionally biased region" description="Acidic residues" evidence="1">
    <location>
        <begin position="196"/>
        <end position="217"/>
    </location>
</feature>
<evidence type="ECO:0000313" key="2">
    <source>
        <dbReference type="EMBL" id="EGW31831.1"/>
    </source>
</evidence>
<dbReference type="Proteomes" id="UP000000709">
    <property type="component" value="Unassembled WGS sequence"/>
</dbReference>
<feature type="region of interest" description="Disordered" evidence="1">
    <location>
        <begin position="306"/>
        <end position="328"/>
    </location>
</feature>
<protein>
    <submittedName>
        <fullName evidence="2">Uncharacterized protein</fullName>
    </submittedName>
</protein>
<feature type="region of interest" description="Disordered" evidence="1">
    <location>
        <begin position="835"/>
        <end position="859"/>
    </location>
</feature>
<feature type="region of interest" description="Disordered" evidence="1">
    <location>
        <begin position="551"/>
        <end position="683"/>
    </location>
</feature>
<dbReference type="AlphaFoldDB" id="G3ARY2"/>
<dbReference type="OMA" id="YELKWAG"/>
<dbReference type="eggNOG" id="ENOG502QT6K">
    <property type="taxonomic scope" value="Eukaryota"/>
</dbReference>
<feature type="compositionally biased region" description="Basic and acidic residues" evidence="1">
    <location>
        <begin position="306"/>
        <end position="323"/>
    </location>
</feature>
<accession>G3ARY2</accession>